<name>J0ZBH3_9HYPH</name>
<reference evidence="8 9" key="1">
    <citation type="submission" date="2012-03" db="EMBL/GenBank/DDBJ databases">
        <title>The Genome Sequence of Bartonella washoensis 085-0475.</title>
        <authorList>
            <consortium name="The Broad Institute Genome Sequencing Platform"/>
            <consortium name="The Broad Institute Genome Sequencing Center for Infectious Disease"/>
            <person name="Feldgarden M."/>
            <person name="Kirby J."/>
            <person name="Kosoy M."/>
            <person name="Birtles R."/>
            <person name="Probert W.S."/>
            <person name="Chiaraviglio L."/>
            <person name="Young S.K."/>
            <person name="Zeng Q."/>
            <person name="Gargeya S."/>
            <person name="Fitzgerald M."/>
            <person name="Haas B."/>
            <person name="Abouelleil A."/>
            <person name="Alvarado L."/>
            <person name="Arachchi H.M."/>
            <person name="Berlin A."/>
            <person name="Chapman S.B."/>
            <person name="Gearin G."/>
            <person name="Goldberg J."/>
            <person name="Griggs A."/>
            <person name="Gujja S."/>
            <person name="Hansen M."/>
            <person name="Heiman D."/>
            <person name="Howarth C."/>
            <person name="Larimer J."/>
            <person name="Lui A."/>
            <person name="MacDonald P.J.P."/>
            <person name="McCowen C."/>
            <person name="Montmayeur A."/>
            <person name="Murphy C."/>
            <person name="Neiman D."/>
            <person name="Pearson M."/>
            <person name="Priest M."/>
            <person name="Roberts A."/>
            <person name="Saif S."/>
            <person name="Shea T."/>
            <person name="Sisk P."/>
            <person name="Stolte C."/>
            <person name="Sykes S."/>
            <person name="Wortman J."/>
            <person name="Nusbaum C."/>
            <person name="Birren B."/>
        </authorList>
    </citation>
    <scope>NUCLEOTIDE SEQUENCE [LARGE SCALE GENOMIC DNA]</scope>
    <source>
        <strain evidence="8 9">085-0475</strain>
    </source>
</reference>
<sequence length="210" mass="23827">MATSFNRKQIEGFVFRRRYFYMRYNYNREKLKNKVYLAIIGHPHGIKGDVLVKVLSAKPQHLKTYGILYDDMGRSYEIVTLRMQKSNAIVHFKGVEDRNAAEALKGIRLYVAREQLVDDLMEDEFYQVDLIGLRVQDCVGQILGEVIGFFNFGAGDLLEMRLGTGKTVLIPFSKAAVPEICIASGFLIVDPVAAGLLSDEEKYKIENHLG</sequence>
<keyword evidence="1 5" id="KW-0963">Cytoplasm</keyword>
<comment type="subcellular location">
    <subcellularLocation>
        <location evidence="5">Cytoplasm</location>
    </subcellularLocation>
</comment>
<comment type="domain">
    <text evidence="5">The PRC barrel domain binds ribosomal protein uS19.</text>
</comment>
<protein>
    <recommendedName>
        <fullName evidence="5">Ribosome maturation factor RimM</fullName>
    </recommendedName>
</protein>
<gene>
    <name evidence="5" type="primary">rimM</name>
    <name evidence="8" type="ORF">MCW_01129</name>
</gene>
<comment type="subunit">
    <text evidence="5">Binds ribosomal protein uS19.</text>
</comment>
<dbReference type="AlphaFoldDB" id="J0ZBH3"/>
<dbReference type="Pfam" id="PF01782">
    <property type="entry name" value="RimM"/>
    <property type="match status" value="1"/>
</dbReference>
<accession>J0ZBH3</accession>
<comment type="caution">
    <text evidence="8">The sequence shown here is derived from an EMBL/GenBank/DDBJ whole genome shotgun (WGS) entry which is preliminary data.</text>
</comment>
<dbReference type="InterPro" id="IPR056792">
    <property type="entry name" value="PRC_RimM"/>
</dbReference>
<dbReference type="Pfam" id="PF24986">
    <property type="entry name" value="PRC_RimM"/>
    <property type="match status" value="1"/>
</dbReference>
<dbReference type="Proteomes" id="UP000002646">
    <property type="component" value="Unassembled WGS sequence"/>
</dbReference>
<keyword evidence="3 5" id="KW-0698">rRNA processing</keyword>
<evidence type="ECO:0000256" key="3">
    <source>
        <dbReference type="ARBA" id="ARBA00022552"/>
    </source>
</evidence>
<dbReference type="GO" id="GO:0042274">
    <property type="term" value="P:ribosomal small subunit biogenesis"/>
    <property type="evidence" value="ECO:0007669"/>
    <property type="project" value="UniProtKB-UniRule"/>
</dbReference>
<dbReference type="STRING" id="1094564.MCW_01129"/>
<comment type="similarity">
    <text evidence="5">Belongs to the RimM family.</text>
</comment>
<comment type="function">
    <text evidence="5">An accessory protein needed during the final step in the assembly of 30S ribosomal subunit, possibly for assembly of the head region. Essential for efficient processing of 16S rRNA. May be needed both before and after RbfA during the maturation of 16S rRNA. It has affinity for free ribosomal 30S subunits but not for 70S ribosomes.</text>
</comment>
<evidence type="ECO:0000259" key="6">
    <source>
        <dbReference type="Pfam" id="PF01782"/>
    </source>
</evidence>
<dbReference type="OrthoDB" id="9788191at2"/>
<dbReference type="PANTHER" id="PTHR33692:SF1">
    <property type="entry name" value="RIBOSOME MATURATION FACTOR RIMM"/>
    <property type="match status" value="1"/>
</dbReference>
<proteinExistence type="inferred from homology"/>
<feature type="domain" description="Ribosome maturation factor RimM PRC barrel" evidence="7">
    <location>
        <begin position="128"/>
        <end position="191"/>
    </location>
</feature>
<dbReference type="GO" id="GO:0006364">
    <property type="term" value="P:rRNA processing"/>
    <property type="evidence" value="ECO:0007669"/>
    <property type="project" value="UniProtKB-UniRule"/>
</dbReference>
<dbReference type="HOGENOM" id="CLU_077636_0_1_5"/>
<dbReference type="GO" id="GO:0043022">
    <property type="term" value="F:ribosome binding"/>
    <property type="evidence" value="ECO:0007669"/>
    <property type="project" value="InterPro"/>
</dbReference>
<evidence type="ECO:0000256" key="2">
    <source>
        <dbReference type="ARBA" id="ARBA00022517"/>
    </source>
</evidence>
<organism evidence="8 9">
    <name type="scientific">Cardidatus Bartonella washoeensis 085-0475</name>
    <dbReference type="NCBI Taxonomy" id="1094564"/>
    <lineage>
        <taxon>Bacteria</taxon>
        <taxon>Pseudomonadati</taxon>
        <taxon>Pseudomonadota</taxon>
        <taxon>Alphaproteobacteria</taxon>
        <taxon>Hyphomicrobiales</taxon>
        <taxon>Bartonellaceae</taxon>
        <taxon>Bartonella</taxon>
    </lineage>
</organism>
<evidence type="ECO:0000313" key="9">
    <source>
        <dbReference type="Proteomes" id="UP000002646"/>
    </source>
</evidence>
<dbReference type="GO" id="GO:0005737">
    <property type="term" value="C:cytoplasm"/>
    <property type="evidence" value="ECO:0007669"/>
    <property type="project" value="UniProtKB-SubCell"/>
</dbReference>
<dbReference type="PATRIC" id="fig|1094564.3.peg.1284"/>
<dbReference type="HAMAP" id="MF_00014">
    <property type="entry name" value="Ribosome_mat_RimM"/>
    <property type="match status" value="1"/>
</dbReference>
<dbReference type="Gene3D" id="2.40.30.60">
    <property type="entry name" value="RimM"/>
    <property type="match status" value="1"/>
</dbReference>
<evidence type="ECO:0000313" key="8">
    <source>
        <dbReference type="EMBL" id="EJF85243.1"/>
    </source>
</evidence>
<dbReference type="InterPro" id="IPR009000">
    <property type="entry name" value="Transl_B-barrel_sf"/>
</dbReference>
<evidence type="ECO:0000256" key="5">
    <source>
        <dbReference type="HAMAP-Rule" id="MF_00014"/>
    </source>
</evidence>
<keyword evidence="4 5" id="KW-0143">Chaperone</keyword>
<feature type="domain" description="RimM N-terminal" evidence="6">
    <location>
        <begin position="38"/>
        <end position="115"/>
    </location>
</feature>
<dbReference type="SUPFAM" id="SSF50447">
    <property type="entry name" value="Translation proteins"/>
    <property type="match status" value="1"/>
</dbReference>
<dbReference type="InterPro" id="IPR036976">
    <property type="entry name" value="RimM_N_sf"/>
</dbReference>
<dbReference type="SUPFAM" id="SSF50346">
    <property type="entry name" value="PRC-barrel domain"/>
    <property type="match status" value="1"/>
</dbReference>
<dbReference type="InterPro" id="IPR011033">
    <property type="entry name" value="PRC_barrel-like_sf"/>
</dbReference>
<evidence type="ECO:0000259" key="7">
    <source>
        <dbReference type="Pfam" id="PF24986"/>
    </source>
</evidence>
<dbReference type="PANTHER" id="PTHR33692">
    <property type="entry name" value="RIBOSOME MATURATION FACTOR RIMM"/>
    <property type="match status" value="1"/>
</dbReference>
<dbReference type="InterPro" id="IPR002676">
    <property type="entry name" value="RimM_N"/>
</dbReference>
<dbReference type="Gene3D" id="2.30.30.240">
    <property type="entry name" value="PRC-barrel domain"/>
    <property type="match status" value="1"/>
</dbReference>
<dbReference type="InterPro" id="IPR011961">
    <property type="entry name" value="RimM"/>
</dbReference>
<dbReference type="NCBIfam" id="TIGR02273">
    <property type="entry name" value="16S_RimM"/>
    <property type="match status" value="1"/>
</dbReference>
<evidence type="ECO:0000256" key="1">
    <source>
        <dbReference type="ARBA" id="ARBA00022490"/>
    </source>
</evidence>
<dbReference type="GO" id="GO:0005840">
    <property type="term" value="C:ribosome"/>
    <property type="evidence" value="ECO:0007669"/>
    <property type="project" value="InterPro"/>
</dbReference>
<dbReference type="EMBL" id="AILX01000012">
    <property type="protein sequence ID" value="EJF85243.1"/>
    <property type="molecule type" value="Genomic_DNA"/>
</dbReference>
<evidence type="ECO:0000256" key="4">
    <source>
        <dbReference type="ARBA" id="ARBA00023186"/>
    </source>
</evidence>
<keyword evidence="2 5" id="KW-0690">Ribosome biogenesis</keyword>